<keyword evidence="1" id="KW-1133">Transmembrane helix</keyword>
<keyword evidence="1" id="KW-0812">Transmembrane</keyword>
<proteinExistence type="predicted"/>
<name>A0ABN4ZYX3_9FIRM</name>
<evidence type="ECO:0000256" key="1">
    <source>
        <dbReference type="SAM" id="Phobius"/>
    </source>
</evidence>
<protein>
    <submittedName>
        <fullName evidence="2">Uncharacterized protein</fullName>
    </submittedName>
</protein>
<gene>
    <name evidence="2" type="ORF">ADH66_00380</name>
</gene>
<organism evidence="2 3">
    <name type="scientific">Acutalibacter muris</name>
    <dbReference type="NCBI Taxonomy" id="1796620"/>
    <lineage>
        <taxon>Bacteria</taxon>
        <taxon>Bacillati</taxon>
        <taxon>Bacillota</taxon>
        <taxon>Clostridia</taxon>
        <taxon>Eubacteriales</taxon>
        <taxon>Acutalibacteraceae</taxon>
        <taxon>Acutalibacter</taxon>
    </lineage>
</organism>
<sequence length="68" mass="7828">MTGRFYLWYTYIVLIHYIFIVKLKAEMNARMETLKKLLPILFMILVLLAMVLYGGDGGPACISFGTYT</sequence>
<keyword evidence="3" id="KW-1185">Reference proteome</keyword>
<reference evidence="3" key="1">
    <citation type="submission" date="2017-05" db="EMBL/GenBank/DDBJ databases">
        <title>Improved OligoMM genomes.</title>
        <authorList>
            <person name="Garzetti D."/>
        </authorList>
    </citation>
    <scope>NUCLEOTIDE SEQUENCE [LARGE SCALE GENOMIC DNA]</scope>
    <source>
        <strain evidence="3">KB18</strain>
    </source>
</reference>
<dbReference type="Proteomes" id="UP000196710">
    <property type="component" value="Chromosome"/>
</dbReference>
<evidence type="ECO:0000313" key="3">
    <source>
        <dbReference type="Proteomes" id="UP000196710"/>
    </source>
</evidence>
<evidence type="ECO:0000313" key="2">
    <source>
        <dbReference type="EMBL" id="ASB39245.1"/>
    </source>
</evidence>
<keyword evidence="1" id="KW-0472">Membrane</keyword>
<dbReference type="EMBL" id="CP021422">
    <property type="protein sequence ID" value="ASB39245.1"/>
    <property type="molecule type" value="Genomic_DNA"/>
</dbReference>
<feature type="transmembrane region" description="Helical" evidence="1">
    <location>
        <begin position="37"/>
        <end position="55"/>
    </location>
</feature>
<feature type="transmembrane region" description="Helical" evidence="1">
    <location>
        <begin position="6"/>
        <end position="25"/>
    </location>
</feature>
<accession>A0ABN4ZYX3</accession>